<evidence type="ECO:0000256" key="3">
    <source>
        <dbReference type="ARBA" id="ARBA00022980"/>
    </source>
</evidence>
<feature type="region of interest" description="Disordered" evidence="7">
    <location>
        <begin position="39"/>
        <end position="79"/>
    </location>
</feature>
<dbReference type="PANTHER" id="PTHR13477">
    <property type="entry name" value="MITOCHONDRIAL 39S RIBOSOMAL PROTEIN L49"/>
    <property type="match status" value="1"/>
</dbReference>
<comment type="subcellular location">
    <subcellularLocation>
        <location evidence="1">Mitochondrion</location>
    </subcellularLocation>
</comment>
<reference evidence="8 9" key="1">
    <citation type="submission" date="2024-09" db="EMBL/GenBank/DDBJ databases">
        <title>Rethinking Asexuality: The Enigmatic Case of Functional Sexual Genes in Lepraria (Stereocaulaceae).</title>
        <authorList>
            <person name="Doellman M."/>
            <person name="Sun Y."/>
            <person name="Barcenas-Pena A."/>
            <person name="Lumbsch H.T."/>
            <person name="Grewe F."/>
        </authorList>
    </citation>
    <scope>NUCLEOTIDE SEQUENCE [LARGE SCALE GENOMIC DNA]</scope>
    <source>
        <strain evidence="8 9">Mercado 3170</strain>
    </source>
</reference>
<proteinExistence type="inferred from homology"/>
<name>A0ABR4A1R0_9LECA</name>
<evidence type="ECO:0000256" key="6">
    <source>
        <dbReference type="ARBA" id="ARBA00035191"/>
    </source>
</evidence>
<evidence type="ECO:0000256" key="7">
    <source>
        <dbReference type="SAM" id="MobiDB-lite"/>
    </source>
</evidence>
<dbReference type="PANTHER" id="PTHR13477:SF0">
    <property type="entry name" value="LARGE RIBOSOMAL SUBUNIT PROTEIN ML49"/>
    <property type="match status" value="1"/>
</dbReference>
<accession>A0ABR4A1R0</accession>
<keyword evidence="3" id="KW-0689">Ribosomal protein</keyword>
<evidence type="ECO:0000256" key="5">
    <source>
        <dbReference type="ARBA" id="ARBA00023274"/>
    </source>
</evidence>
<feature type="compositionally biased region" description="Low complexity" evidence="7">
    <location>
        <begin position="48"/>
        <end position="64"/>
    </location>
</feature>
<sequence>MASANHMSFLRPLSLPRLSSIHPLQRRLLIQSCPQMQRRGEVTKAEDLANNSPSSPLSPAAHSPVQPKSQSSIDLTPLPYHVHRTPSQKLPIYQVAKRGGNLHQTRIRKIEGDVEKLRDEIRIALGLKEERVVINRLNGNIIVKGWYRDKIKQFLEDLHF</sequence>
<organism evidence="8 9">
    <name type="scientific">Stereocaulon virgatum</name>
    <dbReference type="NCBI Taxonomy" id="373712"/>
    <lineage>
        <taxon>Eukaryota</taxon>
        <taxon>Fungi</taxon>
        <taxon>Dikarya</taxon>
        <taxon>Ascomycota</taxon>
        <taxon>Pezizomycotina</taxon>
        <taxon>Lecanoromycetes</taxon>
        <taxon>OSLEUM clade</taxon>
        <taxon>Lecanoromycetidae</taxon>
        <taxon>Lecanorales</taxon>
        <taxon>Lecanorineae</taxon>
        <taxon>Stereocaulaceae</taxon>
        <taxon>Stereocaulon</taxon>
    </lineage>
</organism>
<comment type="similarity">
    <text evidence="2">Belongs to the mitochondrion-specific ribosomal protein mL49 family.</text>
</comment>
<evidence type="ECO:0000313" key="8">
    <source>
        <dbReference type="EMBL" id="KAL2039568.1"/>
    </source>
</evidence>
<comment type="caution">
    <text evidence="8">The sequence shown here is derived from an EMBL/GenBank/DDBJ whole genome shotgun (WGS) entry which is preliminary data.</text>
</comment>
<evidence type="ECO:0000313" key="9">
    <source>
        <dbReference type="Proteomes" id="UP001590950"/>
    </source>
</evidence>
<protein>
    <recommendedName>
        <fullName evidence="6">Large ribosomal subunit protein mL49</fullName>
    </recommendedName>
</protein>
<dbReference type="EMBL" id="JBEFKJ010000025">
    <property type="protein sequence ID" value="KAL2039568.1"/>
    <property type="molecule type" value="Genomic_DNA"/>
</dbReference>
<dbReference type="Gene3D" id="3.30.780.10">
    <property type="entry name" value="SUI1-like domain"/>
    <property type="match status" value="1"/>
</dbReference>
<dbReference type="InterPro" id="IPR007740">
    <property type="entry name" value="Ribosomal_mL49"/>
</dbReference>
<dbReference type="Pfam" id="PF05046">
    <property type="entry name" value="Img2"/>
    <property type="match status" value="1"/>
</dbReference>
<gene>
    <name evidence="8" type="ORF">N7G274_007840</name>
</gene>
<keyword evidence="4" id="KW-0496">Mitochondrion</keyword>
<evidence type="ECO:0000256" key="2">
    <source>
        <dbReference type="ARBA" id="ARBA00005677"/>
    </source>
</evidence>
<keyword evidence="5" id="KW-0687">Ribonucleoprotein</keyword>
<evidence type="ECO:0000256" key="1">
    <source>
        <dbReference type="ARBA" id="ARBA00004173"/>
    </source>
</evidence>
<dbReference type="Proteomes" id="UP001590950">
    <property type="component" value="Unassembled WGS sequence"/>
</dbReference>
<evidence type="ECO:0000256" key="4">
    <source>
        <dbReference type="ARBA" id="ARBA00023128"/>
    </source>
</evidence>
<keyword evidence="9" id="KW-1185">Reference proteome</keyword>